<evidence type="ECO:0000256" key="7">
    <source>
        <dbReference type="ARBA" id="ARBA00047899"/>
    </source>
</evidence>
<evidence type="ECO:0000256" key="4">
    <source>
        <dbReference type="ARBA" id="ARBA00022741"/>
    </source>
</evidence>
<keyword evidence="6 9" id="KW-0067">ATP-binding</keyword>
<dbReference type="InterPro" id="IPR008271">
    <property type="entry name" value="Ser/Thr_kinase_AS"/>
</dbReference>
<dbReference type="SUPFAM" id="SSF56112">
    <property type="entry name" value="Protein kinase-like (PK-like)"/>
    <property type="match status" value="1"/>
</dbReference>
<dbReference type="EC" id="2.7.11.1" evidence="1"/>
<evidence type="ECO:0000256" key="1">
    <source>
        <dbReference type="ARBA" id="ARBA00012513"/>
    </source>
</evidence>
<comment type="catalytic activity">
    <reaction evidence="7">
        <text>L-threonyl-[protein] + ATP = O-phospho-L-threonyl-[protein] + ADP + H(+)</text>
        <dbReference type="Rhea" id="RHEA:46608"/>
        <dbReference type="Rhea" id="RHEA-COMP:11060"/>
        <dbReference type="Rhea" id="RHEA-COMP:11605"/>
        <dbReference type="ChEBI" id="CHEBI:15378"/>
        <dbReference type="ChEBI" id="CHEBI:30013"/>
        <dbReference type="ChEBI" id="CHEBI:30616"/>
        <dbReference type="ChEBI" id="CHEBI:61977"/>
        <dbReference type="ChEBI" id="CHEBI:456216"/>
        <dbReference type="EC" id="2.7.11.1"/>
    </reaction>
</comment>
<evidence type="ECO:0000256" key="5">
    <source>
        <dbReference type="ARBA" id="ARBA00022777"/>
    </source>
</evidence>
<dbReference type="PROSITE" id="PS50011">
    <property type="entry name" value="PROTEIN_KINASE_DOM"/>
    <property type="match status" value="1"/>
</dbReference>
<dbReference type="PANTHER" id="PTHR44329:SF285">
    <property type="entry name" value="V-MOS MOLONEY MURINE SARCOMA VIRAL ONCO HOMOLOG"/>
    <property type="match status" value="1"/>
</dbReference>
<comment type="catalytic activity">
    <reaction evidence="8">
        <text>L-seryl-[protein] + ATP = O-phospho-L-seryl-[protein] + ADP + H(+)</text>
        <dbReference type="Rhea" id="RHEA:17989"/>
        <dbReference type="Rhea" id="RHEA-COMP:9863"/>
        <dbReference type="Rhea" id="RHEA-COMP:11604"/>
        <dbReference type="ChEBI" id="CHEBI:15378"/>
        <dbReference type="ChEBI" id="CHEBI:29999"/>
        <dbReference type="ChEBI" id="CHEBI:30616"/>
        <dbReference type="ChEBI" id="CHEBI:83421"/>
        <dbReference type="ChEBI" id="CHEBI:456216"/>
        <dbReference type="EC" id="2.7.11.1"/>
    </reaction>
</comment>
<keyword evidence="3" id="KW-0808">Transferase</keyword>
<evidence type="ECO:0000313" key="12">
    <source>
        <dbReference type="EMBL" id="CAH1969407.1"/>
    </source>
</evidence>
<protein>
    <recommendedName>
        <fullName evidence="1">non-specific serine/threonine protein kinase</fullName>
        <ecNumber evidence="1">2.7.11.1</ecNumber>
    </recommendedName>
</protein>
<keyword evidence="13" id="KW-1185">Reference proteome</keyword>
<dbReference type="GO" id="GO:0004674">
    <property type="term" value="F:protein serine/threonine kinase activity"/>
    <property type="evidence" value="ECO:0007669"/>
    <property type="project" value="UniProtKB-KW"/>
</dbReference>
<dbReference type="EMBL" id="CAKOFQ010006764">
    <property type="protein sequence ID" value="CAH1969407.1"/>
    <property type="molecule type" value="Genomic_DNA"/>
</dbReference>
<keyword evidence="2 10" id="KW-0723">Serine/threonine-protein kinase</keyword>
<dbReference type="PROSITE" id="PS00107">
    <property type="entry name" value="PROTEIN_KINASE_ATP"/>
    <property type="match status" value="1"/>
</dbReference>
<dbReference type="PANTHER" id="PTHR44329">
    <property type="entry name" value="SERINE/THREONINE-PROTEIN KINASE TNNI3K-RELATED"/>
    <property type="match status" value="1"/>
</dbReference>
<dbReference type="InterPro" id="IPR017441">
    <property type="entry name" value="Protein_kinase_ATP_BS"/>
</dbReference>
<sequence>MSKVISFLSPLSRKLSPASPKSDTKFNRVINHGKDSFRVGSAKKLHYEYPPMLNPSVVRPQIKITQCASVTSIGTKNDFIINRKNAEDICRNGVNNDKRLVVLGKGGFGTVVRGVFKGHTVALKVSRGDMGLPGEDNAVNLDHPNVVKTLHVPKTEEEEYHFRLIIMEYFPNCQQLLSLIEDSKFNMDANLLKFSKDIVDGLWFCHRNGVLHLDLKPQNVLVCDGVCKICDFGSSRRPNHERGFIYQGTLIYAAPELLMGCWPTEKCDIYSLGITFWQMKSRKSPYSEYENMETIIYKVLDK</sequence>
<reference evidence="12" key="1">
    <citation type="submission" date="2022-03" db="EMBL/GenBank/DDBJ databases">
        <authorList>
            <person name="Sayadi A."/>
        </authorList>
    </citation>
    <scope>NUCLEOTIDE SEQUENCE</scope>
</reference>
<evidence type="ECO:0000256" key="6">
    <source>
        <dbReference type="ARBA" id="ARBA00022840"/>
    </source>
</evidence>
<dbReference type="InterPro" id="IPR051681">
    <property type="entry name" value="Ser/Thr_Kinases-Pseudokinases"/>
</dbReference>
<evidence type="ECO:0000256" key="8">
    <source>
        <dbReference type="ARBA" id="ARBA00048679"/>
    </source>
</evidence>
<evidence type="ECO:0000256" key="10">
    <source>
        <dbReference type="RuleBase" id="RU000304"/>
    </source>
</evidence>
<dbReference type="GO" id="GO:0005524">
    <property type="term" value="F:ATP binding"/>
    <property type="evidence" value="ECO:0007669"/>
    <property type="project" value="UniProtKB-UniRule"/>
</dbReference>
<dbReference type="OrthoDB" id="4062651at2759"/>
<dbReference type="SMART" id="SM00220">
    <property type="entry name" value="S_TKc"/>
    <property type="match status" value="1"/>
</dbReference>
<evidence type="ECO:0000256" key="3">
    <source>
        <dbReference type="ARBA" id="ARBA00022679"/>
    </source>
</evidence>
<comment type="similarity">
    <text evidence="10">Belongs to the protein kinase superfamily.</text>
</comment>
<dbReference type="Proteomes" id="UP001152888">
    <property type="component" value="Unassembled WGS sequence"/>
</dbReference>
<dbReference type="Pfam" id="PF00069">
    <property type="entry name" value="Pkinase"/>
    <property type="match status" value="1"/>
</dbReference>
<keyword evidence="5" id="KW-0418">Kinase</keyword>
<keyword evidence="4 9" id="KW-0547">Nucleotide-binding</keyword>
<dbReference type="Gene3D" id="1.10.510.10">
    <property type="entry name" value="Transferase(Phosphotransferase) domain 1"/>
    <property type="match status" value="1"/>
</dbReference>
<accession>A0A9P0KA12</accession>
<dbReference type="PROSITE" id="PS00108">
    <property type="entry name" value="PROTEIN_KINASE_ST"/>
    <property type="match status" value="1"/>
</dbReference>
<evidence type="ECO:0000256" key="2">
    <source>
        <dbReference type="ARBA" id="ARBA00022527"/>
    </source>
</evidence>
<name>A0A9P0KA12_ACAOB</name>
<feature type="binding site" evidence="9">
    <location>
        <position position="124"/>
    </location>
    <ligand>
        <name>ATP</name>
        <dbReference type="ChEBI" id="CHEBI:30616"/>
    </ligand>
</feature>
<evidence type="ECO:0000259" key="11">
    <source>
        <dbReference type="PROSITE" id="PS50011"/>
    </source>
</evidence>
<organism evidence="12 13">
    <name type="scientific">Acanthoscelides obtectus</name>
    <name type="common">Bean weevil</name>
    <name type="synonym">Bruchus obtectus</name>
    <dbReference type="NCBI Taxonomy" id="200917"/>
    <lineage>
        <taxon>Eukaryota</taxon>
        <taxon>Metazoa</taxon>
        <taxon>Ecdysozoa</taxon>
        <taxon>Arthropoda</taxon>
        <taxon>Hexapoda</taxon>
        <taxon>Insecta</taxon>
        <taxon>Pterygota</taxon>
        <taxon>Neoptera</taxon>
        <taxon>Endopterygota</taxon>
        <taxon>Coleoptera</taxon>
        <taxon>Polyphaga</taxon>
        <taxon>Cucujiformia</taxon>
        <taxon>Chrysomeloidea</taxon>
        <taxon>Chrysomelidae</taxon>
        <taxon>Bruchinae</taxon>
        <taxon>Bruchini</taxon>
        <taxon>Acanthoscelides</taxon>
    </lineage>
</organism>
<comment type="caution">
    <text evidence="12">The sequence shown here is derived from an EMBL/GenBank/DDBJ whole genome shotgun (WGS) entry which is preliminary data.</text>
</comment>
<dbReference type="AlphaFoldDB" id="A0A9P0KA12"/>
<proteinExistence type="inferred from homology"/>
<gene>
    <name evidence="12" type="ORF">ACAOBT_LOCUS8395</name>
</gene>
<dbReference type="InterPro" id="IPR000719">
    <property type="entry name" value="Prot_kinase_dom"/>
</dbReference>
<evidence type="ECO:0000256" key="9">
    <source>
        <dbReference type="PROSITE-ProRule" id="PRU10141"/>
    </source>
</evidence>
<feature type="domain" description="Protein kinase" evidence="11">
    <location>
        <begin position="97"/>
        <end position="302"/>
    </location>
</feature>
<dbReference type="InterPro" id="IPR011009">
    <property type="entry name" value="Kinase-like_dom_sf"/>
</dbReference>
<evidence type="ECO:0000313" key="13">
    <source>
        <dbReference type="Proteomes" id="UP001152888"/>
    </source>
</evidence>